<accession>A0AAU4JWV4</accession>
<dbReference type="GO" id="GO:0005524">
    <property type="term" value="F:ATP binding"/>
    <property type="evidence" value="ECO:0007669"/>
    <property type="project" value="UniProtKB-KW"/>
</dbReference>
<dbReference type="GO" id="GO:0016887">
    <property type="term" value="F:ATP hydrolysis activity"/>
    <property type="evidence" value="ECO:0007669"/>
    <property type="project" value="InterPro"/>
</dbReference>
<dbReference type="GO" id="GO:0015421">
    <property type="term" value="F:ABC-type oligopeptide transporter activity"/>
    <property type="evidence" value="ECO:0007669"/>
    <property type="project" value="TreeGrafter"/>
</dbReference>
<feature type="transmembrane region" description="Helical" evidence="6">
    <location>
        <begin position="20"/>
        <end position="45"/>
    </location>
</feature>
<gene>
    <name evidence="9" type="ORF">OG579_10635</name>
</gene>
<dbReference type="KEGG" id="whr:OG579_10635"/>
<feature type="transmembrane region" description="Helical" evidence="6">
    <location>
        <begin position="57"/>
        <end position="78"/>
    </location>
</feature>
<keyword evidence="2 6" id="KW-0812">Transmembrane</keyword>
<organism evidence="9 10">
    <name type="scientific">Williamsia herbipolensis</name>
    <dbReference type="NCBI Taxonomy" id="1603258"/>
    <lineage>
        <taxon>Bacteria</taxon>
        <taxon>Bacillati</taxon>
        <taxon>Actinomycetota</taxon>
        <taxon>Actinomycetes</taxon>
        <taxon>Mycobacteriales</taxon>
        <taxon>Nocardiaceae</taxon>
        <taxon>Williamsia</taxon>
    </lineage>
</organism>
<dbReference type="InterPro" id="IPR027417">
    <property type="entry name" value="P-loop_NTPase"/>
</dbReference>
<dbReference type="PANTHER" id="PTHR43394">
    <property type="entry name" value="ATP-DEPENDENT PERMEASE MDL1, MITOCHONDRIAL"/>
    <property type="match status" value="1"/>
</dbReference>
<dbReference type="GO" id="GO:0005886">
    <property type="term" value="C:plasma membrane"/>
    <property type="evidence" value="ECO:0007669"/>
    <property type="project" value="UniProtKB-SubCell"/>
</dbReference>
<name>A0AAU4JWV4_9NOCA</name>
<feature type="transmembrane region" description="Helical" evidence="6">
    <location>
        <begin position="278"/>
        <end position="301"/>
    </location>
</feature>
<evidence type="ECO:0000256" key="4">
    <source>
        <dbReference type="ARBA" id="ARBA00023136"/>
    </source>
</evidence>
<dbReference type="InterPro" id="IPR036640">
    <property type="entry name" value="ABC1_TM_sf"/>
</dbReference>
<dbReference type="Pfam" id="PF00005">
    <property type="entry name" value="ABC_tran"/>
    <property type="match status" value="1"/>
</dbReference>
<evidence type="ECO:0000256" key="6">
    <source>
        <dbReference type="SAM" id="Phobius"/>
    </source>
</evidence>
<dbReference type="InterPro" id="IPR039421">
    <property type="entry name" value="Type_1_exporter"/>
</dbReference>
<evidence type="ECO:0000256" key="3">
    <source>
        <dbReference type="ARBA" id="ARBA00022989"/>
    </source>
</evidence>
<protein>
    <submittedName>
        <fullName evidence="9">ABC transporter ATP-binding protein/permease</fullName>
    </submittedName>
</protein>
<evidence type="ECO:0000313" key="9">
    <source>
        <dbReference type="EMBL" id="WUM18222.1"/>
    </source>
</evidence>
<keyword evidence="9" id="KW-0067">ATP-binding</keyword>
<dbReference type="InterPro" id="IPR017871">
    <property type="entry name" value="ABC_transporter-like_CS"/>
</dbReference>
<dbReference type="PROSITE" id="PS00211">
    <property type="entry name" value="ABC_TRANSPORTER_1"/>
    <property type="match status" value="1"/>
</dbReference>
<dbReference type="Pfam" id="PF00664">
    <property type="entry name" value="ABC_membrane"/>
    <property type="match status" value="1"/>
</dbReference>
<feature type="transmembrane region" description="Helical" evidence="6">
    <location>
        <begin position="143"/>
        <end position="160"/>
    </location>
</feature>
<keyword evidence="3 6" id="KW-1133">Transmembrane helix</keyword>
<feature type="region of interest" description="Disordered" evidence="5">
    <location>
        <begin position="323"/>
        <end position="343"/>
    </location>
</feature>
<evidence type="ECO:0000259" key="7">
    <source>
        <dbReference type="PROSITE" id="PS50893"/>
    </source>
</evidence>
<dbReference type="SUPFAM" id="SSF90123">
    <property type="entry name" value="ABC transporter transmembrane region"/>
    <property type="match status" value="1"/>
</dbReference>
<dbReference type="SUPFAM" id="SSF52540">
    <property type="entry name" value="P-loop containing nucleoside triphosphate hydrolases"/>
    <property type="match status" value="1"/>
</dbReference>
<dbReference type="PROSITE" id="PS50893">
    <property type="entry name" value="ABC_TRANSPORTER_2"/>
    <property type="match status" value="1"/>
</dbReference>
<feature type="domain" description="ABC transporter" evidence="7">
    <location>
        <begin position="341"/>
        <end position="582"/>
    </location>
</feature>
<dbReference type="Gene3D" id="3.40.50.300">
    <property type="entry name" value="P-loop containing nucleotide triphosphate hydrolases"/>
    <property type="match status" value="1"/>
</dbReference>
<keyword evidence="9" id="KW-0547">Nucleotide-binding</keyword>
<feature type="domain" description="ABC transmembrane type-1" evidence="8">
    <location>
        <begin position="21"/>
        <end position="299"/>
    </location>
</feature>
<evidence type="ECO:0000259" key="8">
    <source>
        <dbReference type="PROSITE" id="PS50929"/>
    </source>
</evidence>
<dbReference type="AlphaFoldDB" id="A0AAU4JWV4"/>
<evidence type="ECO:0000256" key="2">
    <source>
        <dbReference type="ARBA" id="ARBA00022692"/>
    </source>
</evidence>
<dbReference type="RefSeq" id="WP_328855912.1">
    <property type="nucleotide sequence ID" value="NZ_CP108021.1"/>
</dbReference>
<dbReference type="EMBL" id="CP108021">
    <property type="protein sequence ID" value="WUM18222.1"/>
    <property type="molecule type" value="Genomic_DNA"/>
</dbReference>
<dbReference type="Gene3D" id="1.20.1560.10">
    <property type="entry name" value="ABC transporter type 1, transmembrane domain"/>
    <property type="match status" value="1"/>
</dbReference>
<keyword evidence="4 6" id="KW-0472">Membrane</keyword>
<dbReference type="PROSITE" id="PS50929">
    <property type="entry name" value="ABC_TM1F"/>
    <property type="match status" value="1"/>
</dbReference>
<proteinExistence type="predicted"/>
<reference evidence="9 10" key="1">
    <citation type="submission" date="2022-10" db="EMBL/GenBank/DDBJ databases">
        <title>The complete genomes of actinobacterial strains from the NBC collection.</title>
        <authorList>
            <person name="Joergensen T.S."/>
            <person name="Alvarez Arevalo M."/>
            <person name="Sterndorff E.B."/>
            <person name="Faurdal D."/>
            <person name="Vuksanovic O."/>
            <person name="Mourched A.-S."/>
            <person name="Charusanti P."/>
            <person name="Shaw S."/>
            <person name="Blin K."/>
            <person name="Weber T."/>
        </authorList>
    </citation>
    <scope>NUCLEOTIDE SEQUENCE [LARGE SCALE GENOMIC DNA]</scope>
    <source>
        <strain evidence="9 10">NBC_00319</strain>
    </source>
</reference>
<dbReference type="InterPro" id="IPR011527">
    <property type="entry name" value="ABC1_TM_dom"/>
</dbReference>
<feature type="transmembrane region" description="Helical" evidence="6">
    <location>
        <begin position="249"/>
        <end position="272"/>
    </location>
</feature>
<evidence type="ECO:0000313" key="10">
    <source>
        <dbReference type="Proteomes" id="UP001432128"/>
    </source>
</evidence>
<comment type="subcellular location">
    <subcellularLocation>
        <location evidence="1">Cell membrane</location>
        <topology evidence="1">Multi-pass membrane protein</topology>
    </subcellularLocation>
</comment>
<dbReference type="PANTHER" id="PTHR43394:SF1">
    <property type="entry name" value="ATP-BINDING CASSETTE SUB-FAMILY B MEMBER 10, MITOCHONDRIAL"/>
    <property type="match status" value="1"/>
</dbReference>
<evidence type="ECO:0000256" key="1">
    <source>
        <dbReference type="ARBA" id="ARBA00004651"/>
    </source>
</evidence>
<dbReference type="InterPro" id="IPR003439">
    <property type="entry name" value="ABC_transporter-like_ATP-bd"/>
</dbReference>
<evidence type="ECO:0000256" key="5">
    <source>
        <dbReference type="SAM" id="MobiDB-lite"/>
    </source>
</evidence>
<keyword evidence="10" id="KW-1185">Reference proteome</keyword>
<feature type="transmembrane region" description="Helical" evidence="6">
    <location>
        <begin position="166"/>
        <end position="187"/>
    </location>
</feature>
<dbReference type="Proteomes" id="UP001432128">
    <property type="component" value="Chromosome"/>
</dbReference>
<sequence length="582" mass="59691">MRVSGGAVLRRTVTRNARWLVGGSTLIAGWQLCEVSVPILIGVIVDRAVSTGSFAAIGFWIAVLAALFVVLTTLYRLGARQLMFGIARESHLLRDELSARALDRDGIAAPAGRAEAFSAGELLSISTTDADNTSYVIDYVPRVVSAVVGTLACGIVLLSIDLVLGALVLIGIPLVVLGLQVTAPMIARRVEAQQDEVGRTSGMATDLVSGLRPLQGIGATGAAADRYRRSSRASLSASLRAARIQSAHAGAAAAAGALAAMGVAVVAVYVALSGDMGVGALITVIGLAQYLIDPFAVLAIVPSWVAEARASANRVAQVLSAPSLRADPPTGPPQPAVSEDGRRPAVSVRCGAHDVLPGLRLDVAAGEFVAVVAPAARDAVALIDLLAGAPGGPVGTVAVGGRLLEDIAPGARSAAIVVEHHDSHLFTGTLGSNILWGAATGRDRAEGRSADVVSALAASAADEVIALYPNGFDHPVTERGASLSGGQRQRLALARALIAAPEVLVLHDPTTAVDAVTEQEIADGLRTVRGEKGQTTIVVTSSPALLATADRVVLVVDGAVMAEGSHADLVRARTDYREWVSR</sequence>